<dbReference type="PANTHER" id="PTHR47766:SF1">
    <property type="entry name" value="PROTEIN EFR3"/>
    <property type="match status" value="1"/>
</dbReference>
<comment type="similarity">
    <text evidence="1">Belongs to the EFR3 family.</text>
</comment>
<name>A0A6A6UAE6_9PEZI</name>
<evidence type="ECO:0008006" key="5">
    <source>
        <dbReference type="Google" id="ProtNLM"/>
    </source>
</evidence>
<evidence type="ECO:0000256" key="2">
    <source>
        <dbReference type="SAM" id="MobiDB-lite"/>
    </source>
</evidence>
<feature type="compositionally biased region" description="Basic and acidic residues" evidence="2">
    <location>
        <begin position="1005"/>
        <end position="1015"/>
    </location>
</feature>
<dbReference type="EMBL" id="MU004236">
    <property type="protein sequence ID" value="KAF2668417.1"/>
    <property type="molecule type" value="Genomic_DNA"/>
</dbReference>
<organism evidence="3 4">
    <name type="scientific">Microthyrium microscopicum</name>
    <dbReference type="NCBI Taxonomy" id="703497"/>
    <lineage>
        <taxon>Eukaryota</taxon>
        <taxon>Fungi</taxon>
        <taxon>Dikarya</taxon>
        <taxon>Ascomycota</taxon>
        <taxon>Pezizomycotina</taxon>
        <taxon>Dothideomycetes</taxon>
        <taxon>Dothideomycetes incertae sedis</taxon>
        <taxon>Microthyriales</taxon>
        <taxon>Microthyriaceae</taxon>
        <taxon>Microthyrium</taxon>
    </lineage>
</organism>
<feature type="region of interest" description="Disordered" evidence="2">
    <location>
        <begin position="875"/>
        <end position="945"/>
    </location>
</feature>
<feature type="compositionally biased region" description="Polar residues" evidence="2">
    <location>
        <begin position="1153"/>
        <end position="1180"/>
    </location>
</feature>
<feature type="compositionally biased region" description="Low complexity" evidence="2">
    <location>
        <begin position="1109"/>
        <end position="1126"/>
    </location>
</feature>
<feature type="region of interest" description="Disordered" evidence="2">
    <location>
        <begin position="1037"/>
        <end position="1221"/>
    </location>
</feature>
<feature type="compositionally biased region" description="Low complexity" evidence="2">
    <location>
        <begin position="1071"/>
        <end position="1101"/>
    </location>
</feature>
<feature type="compositionally biased region" description="Basic and acidic residues" evidence="2">
    <location>
        <begin position="1053"/>
        <end position="1066"/>
    </location>
</feature>
<reference evidence="3" key="1">
    <citation type="journal article" date="2020" name="Stud. Mycol.">
        <title>101 Dothideomycetes genomes: a test case for predicting lifestyles and emergence of pathogens.</title>
        <authorList>
            <person name="Haridas S."/>
            <person name="Albert R."/>
            <person name="Binder M."/>
            <person name="Bloem J."/>
            <person name="Labutti K."/>
            <person name="Salamov A."/>
            <person name="Andreopoulos B."/>
            <person name="Baker S."/>
            <person name="Barry K."/>
            <person name="Bills G."/>
            <person name="Bluhm B."/>
            <person name="Cannon C."/>
            <person name="Castanera R."/>
            <person name="Culley D."/>
            <person name="Daum C."/>
            <person name="Ezra D."/>
            <person name="Gonzalez J."/>
            <person name="Henrissat B."/>
            <person name="Kuo A."/>
            <person name="Liang C."/>
            <person name="Lipzen A."/>
            <person name="Lutzoni F."/>
            <person name="Magnuson J."/>
            <person name="Mondo S."/>
            <person name="Nolan M."/>
            <person name="Ohm R."/>
            <person name="Pangilinan J."/>
            <person name="Park H.-J."/>
            <person name="Ramirez L."/>
            <person name="Alfaro M."/>
            <person name="Sun H."/>
            <person name="Tritt A."/>
            <person name="Yoshinaga Y."/>
            <person name="Zwiers L.-H."/>
            <person name="Turgeon B."/>
            <person name="Goodwin S."/>
            <person name="Spatafora J."/>
            <person name="Crous P."/>
            <person name="Grigoriev I."/>
        </authorList>
    </citation>
    <scope>NUCLEOTIDE SEQUENCE</scope>
    <source>
        <strain evidence="3">CBS 115976</strain>
    </source>
</reference>
<dbReference type="GO" id="GO:0005886">
    <property type="term" value="C:plasma membrane"/>
    <property type="evidence" value="ECO:0007669"/>
    <property type="project" value="TreeGrafter"/>
</dbReference>
<feature type="compositionally biased region" description="Basic residues" evidence="2">
    <location>
        <begin position="915"/>
        <end position="930"/>
    </location>
</feature>
<protein>
    <recommendedName>
        <fullName evidence="5">Protein EFR3</fullName>
    </recommendedName>
</protein>
<dbReference type="PANTHER" id="PTHR47766">
    <property type="entry name" value="PROTEIN EFR3"/>
    <property type="match status" value="1"/>
</dbReference>
<feature type="compositionally biased region" description="Gly residues" evidence="2">
    <location>
        <begin position="1204"/>
        <end position="1214"/>
    </location>
</feature>
<dbReference type="InterPro" id="IPR049150">
    <property type="entry name" value="EFR3_HEAT-like_rpt"/>
</dbReference>
<dbReference type="SUPFAM" id="SSF48371">
    <property type="entry name" value="ARM repeat"/>
    <property type="match status" value="1"/>
</dbReference>
<dbReference type="OrthoDB" id="19232at2759"/>
<keyword evidence="4" id="KW-1185">Reference proteome</keyword>
<gene>
    <name evidence="3" type="ORF">BT63DRAFT_471563</name>
</gene>
<feature type="region of interest" description="Disordered" evidence="2">
    <location>
        <begin position="421"/>
        <end position="447"/>
    </location>
</feature>
<evidence type="ECO:0000313" key="3">
    <source>
        <dbReference type="EMBL" id="KAF2668417.1"/>
    </source>
</evidence>
<evidence type="ECO:0000256" key="1">
    <source>
        <dbReference type="ARBA" id="ARBA00010216"/>
    </source>
</evidence>
<dbReference type="InterPro" id="IPR039786">
    <property type="entry name" value="EFR3"/>
</dbReference>
<dbReference type="Pfam" id="PF21072">
    <property type="entry name" value="EFR3"/>
    <property type="match status" value="1"/>
</dbReference>
<accession>A0A6A6UAE6</accession>
<dbReference type="GO" id="GO:0072659">
    <property type="term" value="P:protein localization to plasma membrane"/>
    <property type="evidence" value="ECO:0007669"/>
    <property type="project" value="InterPro"/>
</dbReference>
<feature type="compositionally biased region" description="Polar residues" evidence="2">
    <location>
        <begin position="875"/>
        <end position="892"/>
    </location>
</feature>
<dbReference type="AlphaFoldDB" id="A0A6A6UAE6"/>
<dbReference type="InterPro" id="IPR016024">
    <property type="entry name" value="ARM-type_fold"/>
</dbReference>
<feature type="region of interest" description="Disordered" evidence="2">
    <location>
        <begin position="999"/>
        <end position="1024"/>
    </location>
</feature>
<evidence type="ECO:0000313" key="4">
    <source>
        <dbReference type="Proteomes" id="UP000799302"/>
    </source>
</evidence>
<proteinExistence type="inferred from homology"/>
<sequence>MVMQTLRNQIRPKHQVLVLKCYPRHQKNNVELKPNSSELSYLLYYASTRRSKLQKVADFLDKRVISDVWNVRIGKVSVTLQILRALIEKCPRDLPLYAAATLRIFKTILNSLDVTMIEESVPTWAAFCAHQDPAVLAADQDYIRQYEEIVRLYASFASKDTPVQHKSAKSLPVRMRFRKAGLSAIRALAESDSLATETSRQLSVIVPVILENIYADQGHYLTTLEHKEEEKHETEKELVLRRRMSTVVPQKNESTPDPVAASGSLEAADRLAEQEIAVIALQALKKTFAVVPRSQLRLATIEVLKFMGQRIDPQQHFPAATVIPLQSGSWPCMLFGMICGWAPVQDRHVILVTAVEQLTNSEARHLREEDYERQYILATITGWLLSSDVNFIGLSVMDVLVGLIKHILALLETPSKIVSTEKDNNGNGADMDTEKYASPDEEHKEFEGSYPAHASKIQLISQLSRCIGCLAVHVYYSDQISDMISAILVKIKPAEQVFVAATLTEGTQVNGGTSVNSLTEKRPGDGYFSYDKARLAALRAIKEIIIWANWTRPDGVSNSSSRNPIPIERWDGSHWLLRESCWEVRVAYVDVLLTWMQHELKKGDLRVKEDTTRRPISVKPERKDMSQKEANLARRAVSNASQREMSPHRSKSTFLPLIHLAIYDNAHQFAPSERDILLLHLLLTNMVARLGVNGLQHGLPMIRRLQEDISDFDDVESQIHIASLVHGYLWAVSVYFHFDASATGRQVALDISQRMKNETWLHGIRMPPMPIEEVVQRSASTALDRSPEAPQDVQISPFDKFEVLVDKVAEGYEASLYSPPTSPPTSPSRKFSTPVLEQATMGPPARRFPNQLPATVREFMGGDWTREAVIAATARTNDSHSGSLSGSPTANGSGKHLTVNPTLPTTSNGDMTSPRRSHAHTNLHVPHSRSGRPSSGYHSFRDPQRPLSFREGFHVNAAMHPRSRRGSQSGTPLTTSSSVRSSIRVEDLKRVLSGQVPLGTSSLTRRQDDAEREDSASESMMSYEGSEISNVQVDDDYAPIAHNSSGGLTVRHGRADSESSAKDFHTEGSVTPRPLTSNSTLSPPSSSRRSSISPEPEVSEIPPVPPLPESYASMSPPRTSSSSLRPNSPPRGIAITNTINASGRPASKAESIKSLNVRQSLRRSISTRDGQQSTWKQSGNHDIGKHTWSAMDLLDSIESDGIGPVPGTGNGRVGGALKPPY</sequence>
<feature type="compositionally biased region" description="Polar residues" evidence="2">
    <location>
        <begin position="899"/>
        <end position="911"/>
    </location>
</feature>
<feature type="region of interest" description="Disordered" evidence="2">
    <location>
        <begin position="960"/>
        <end position="981"/>
    </location>
</feature>
<dbReference type="Proteomes" id="UP000799302">
    <property type="component" value="Unassembled WGS sequence"/>
</dbReference>
<feature type="compositionally biased region" description="Basic and acidic residues" evidence="2">
    <location>
        <begin position="432"/>
        <end position="447"/>
    </location>
</feature>
<feature type="region of interest" description="Disordered" evidence="2">
    <location>
        <begin position="815"/>
        <end position="835"/>
    </location>
</feature>